<evidence type="ECO:0000313" key="3">
    <source>
        <dbReference type="Proteomes" id="UP000438448"/>
    </source>
</evidence>
<protein>
    <submittedName>
        <fullName evidence="2">Uncharacterized protein</fullName>
    </submittedName>
</protein>
<sequence length="30" mass="3155">MNGRTTTVSERSEAIADTAQARSSSGEVRS</sequence>
<gene>
    <name evidence="2" type="ORF">NRB20_07350</name>
</gene>
<feature type="region of interest" description="Disordered" evidence="1">
    <location>
        <begin position="1"/>
        <end position="30"/>
    </location>
</feature>
<dbReference type="Proteomes" id="UP000438448">
    <property type="component" value="Unassembled WGS sequence"/>
</dbReference>
<reference evidence="2 3" key="1">
    <citation type="submission" date="2019-10" db="EMBL/GenBank/DDBJ databases">
        <title>Nocardia macrotermitis sp. nov. and Nocardia aurantia sp. nov., isolated from the gut of fungus growing-termite Macrotermes natalensis.</title>
        <authorList>
            <person name="Benndorf R."/>
            <person name="Schwitalla J."/>
            <person name="Martin K."/>
            <person name="De Beer W."/>
            <person name="Kaster A.-K."/>
            <person name="Vollmers J."/>
            <person name="Poulsen M."/>
            <person name="Beemelmanns C."/>
        </authorList>
    </citation>
    <scope>NUCLEOTIDE SEQUENCE [LARGE SCALE GENOMIC DNA]</scope>
    <source>
        <strain evidence="2 3">RB20</strain>
    </source>
</reference>
<comment type="caution">
    <text evidence="2">The sequence shown here is derived from an EMBL/GenBank/DDBJ whole genome shotgun (WGS) entry which is preliminary data.</text>
</comment>
<proteinExistence type="predicted"/>
<evidence type="ECO:0000256" key="1">
    <source>
        <dbReference type="SAM" id="MobiDB-lite"/>
    </source>
</evidence>
<evidence type="ECO:0000313" key="2">
    <source>
        <dbReference type="EMBL" id="MQY17671.1"/>
    </source>
</evidence>
<accession>A0A7K0CW92</accession>
<keyword evidence="3" id="KW-1185">Reference proteome</keyword>
<name>A0A7K0CW92_9NOCA</name>
<feature type="compositionally biased region" description="Polar residues" evidence="1">
    <location>
        <begin position="20"/>
        <end position="30"/>
    </location>
</feature>
<organism evidence="2 3">
    <name type="scientific">Nocardia macrotermitis</name>
    <dbReference type="NCBI Taxonomy" id="2585198"/>
    <lineage>
        <taxon>Bacteria</taxon>
        <taxon>Bacillati</taxon>
        <taxon>Actinomycetota</taxon>
        <taxon>Actinomycetes</taxon>
        <taxon>Mycobacteriales</taxon>
        <taxon>Nocardiaceae</taxon>
        <taxon>Nocardia</taxon>
    </lineage>
</organism>
<dbReference type="AlphaFoldDB" id="A0A7K0CW92"/>
<dbReference type="EMBL" id="WEGK01000001">
    <property type="protein sequence ID" value="MQY17671.1"/>
    <property type="molecule type" value="Genomic_DNA"/>
</dbReference>